<dbReference type="NCBIfam" id="TIGR00725">
    <property type="entry name" value="TIGR00725 family protein"/>
    <property type="match status" value="1"/>
</dbReference>
<organism evidence="1">
    <name type="scientific">candidate division WOR-3 bacterium</name>
    <dbReference type="NCBI Taxonomy" id="2052148"/>
    <lineage>
        <taxon>Bacteria</taxon>
        <taxon>Bacteria division WOR-3</taxon>
    </lineage>
</organism>
<comment type="caution">
    <text evidence="1">The sequence shown here is derived from an EMBL/GenBank/DDBJ whole genome shotgun (WGS) entry which is preliminary data.</text>
</comment>
<sequence>MKYHVRRIIGVIGPSHPDEEIYRLAFRVGELVGLQGWITVTGGLGGVMEAAACGARSSKGITVGLLPGDDPTSCNSCIDIPIATGLGEMRNFLIVRASGALISVGLSPGTLIEMATAVRIGKPLVALGLETSLPIEVRRARSPEEAIEYLKGLWRTGK</sequence>
<dbReference type="GO" id="GO:0005829">
    <property type="term" value="C:cytosol"/>
    <property type="evidence" value="ECO:0007669"/>
    <property type="project" value="TreeGrafter"/>
</dbReference>
<proteinExistence type="predicted"/>
<accession>A0A7C0XC21</accession>
<dbReference type="PANTHER" id="PTHR43393:SF3">
    <property type="entry name" value="LYSINE DECARBOXYLASE-LIKE PROTEIN"/>
    <property type="match status" value="1"/>
</dbReference>
<dbReference type="Proteomes" id="UP000885931">
    <property type="component" value="Unassembled WGS sequence"/>
</dbReference>
<dbReference type="InterPro" id="IPR052341">
    <property type="entry name" value="LOG_family_nucleotidases"/>
</dbReference>
<gene>
    <name evidence="1" type="ORF">ENG67_00220</name>
</gene>
<evidence type="ECO:0000313" key="1">
    <source>
        <dbReference type="EMBL" id="HDM89618.1"/>
    </source>
</evidence>
<dbReference type="InterPro" id="IPR005268">
    <property type="entry name" value="CHP00725"/>
</dbReference>
<reference evidence="1" key="1">
    <citation type="journal article" date="2020" name="mSystems">
        <title>Genome- and Community-Level Interaction Insights into Carbon Utilization and Element Cycling Functions of Hydrothermarchaeota in Hydrothermal Sediment.</title>
        <authorList>
            <person name="Zhou Z."/>
            <person name="Liu Y."/>
            <person name="Xu W."/>
            <person name="Pan J."/>
            <person name="Luo Z.H."/>
            <person name="Li M."/>
        </authorList>
    </citation>
    <scope>NUCLEOTIDE SEQUENCE [LARGE SCALE GENOMIC DNA]</scope>
    <source>
        <strain evidence="1">HyVt-237</strain>
    </source>
</reference>
<dbReference type="PANTHER" id="PTHR43393">
    <property type="entry name" value="CYTOKININ RIBOSIDE 5'-MONOPHOSPHATE PHOSPHORIBOHYDROLASE"/>
    <property type="match status" value="1"/>
</dbReference>
<dbReference type="EMBL" id="DRBW01000009">
    <property type="protein sequence ID" value="HDM89618.1"/>
    <property type="molecule type" value="Genomic_DNA"/>
</dbReference>
<dbReference type="Pfam" id="PF18306">
    <property type="entry name" value="LDcluster4"/>
    <property type="match status" value="1"/>
</dbReference>
<dbReference type="AlphaFoldDB" id="A0A7C0XC21"/>
<dbReference type="InterPro" id="IPR041164">
    <property type="entry name" value="LDcluster4"/>
</dbReference>
<name>A0A7C0XC21_UNCW3</name>
<dbReference type="Gene3D" id="3.40.50.450">
    <property type="match status" value="1"/>
</dbReference>
<protein>
    <submittedName>
        <fullName evidence="1">TIGR00725 family protein</fullName>
    </submittedName>
</protein>
<dbReference type="SUPFAM" id="SSF102405">
    <property type="entry name" value="MCP/YpsA-like"/>
    <property type="match status" value="1"/>
</dbReference>